<sequence length="95" mass="10172">MACSFRTLHEMIYSSVVIPLNRANVLSPLRTDGAFGNSNHHRTCDCEHISHNPGSEAGVIEPLGGTSTTLACVAVSSIVWVVILELQTCTCAIDM</sequence>
<proteinExistence type="predicted"/>
<dbReference type="KEGG" id="pno:SNOG_14650"/>
<organism evidence="1 2">
    <name type="scientific">Phaeosphaeria nodorum (strain SN15 / ATCC MYA-4574 / FGSC 10173)</name>
    <name type="common">Glume blotch fungus</name>
    <name type="synonym">Parastagonospora nodorum</name>
    <dbReference type="NCBI Taxonomy" id="321614"/>
    <lineage>
        <taxon>Eukaryota</taxon>
        <taxon>Fungi</taxon>
        <taxon>Dikarya</taxon>
        <taxon>Ascomycota</taxon>
        <taxon>Pezizomycotina</taxon>
        <taxon>Dothideomycetes</taxon>
        <taxon>Pleosporomycetidae</taxon>
        <taxon>Pleosporales</taxon>
        <taxon>Pleosporineae</taxon>
        <taxon>Phaeosphaeriaceae</taxon>
        <taxon>Parastagonospora</taxon>
    </lineage>
</organism>
<dbReference type="EMBL" id="CH445357">
    <property type="protein sequence ID" value="EAT77842.1"/>
    <property type="molecule type" value="Genomic_DNA"/>
</dbReference>
<dbReference type="AlphaFoldDB" id="Q0U0E3"/>
<evidence type="ECO:0000313" key="2">
    <source>
        <dbReference type="Proteomes" id="UP000001055"/>
    </source>
</evidence>
<dbReference type="RefSeq" id="XP_001804834.1">
    <property type="nucleotide sequence ID" value="XM_001804782.1"/>
</dbReference>
<gene>
    <name evidence="1" type="ORF">SNOG_14650</name>
</gene>
<protein>
    <submittedName>
        <fullName evidence="1">Uncharacterized protein</fullName>
    </submittedName>
</protein>
<dbReference type="Proteomes" id="UP000001055">
    <property type="component" value="Unassembled WGS sequence"/>
</dbReference>
<dbReference type="InParanoid" id="Q0U0E3"/>
<dbReference type="GeneID" id="5981760"/>
<accession>Q0U0E3</accession>
<name>Q0U0E3_PHANO</name>
<evidence type="ECO:0000313" key="1">
    <source>
        <dbReference type="EMBL" id="EAT77842.1"/>
    </source>
</evidence>
<reference evidence="2" key="1">
    <citation type="journal article" date="2007" name="Plant Cell">
        <title>Dothideomycete-plant interactions illuminated by genome sequencing and EST analysis of the wheat pathogen Stagonospora nodorum.</title>
        <authorList>
            <person name="Hane J.K."/>
            <person name="Lowe R.G."/>
            <person name="Solomon P.S."/>
            <person name="Tan K.C."/>
            <person name="Schoch C.L."/>
            <person name="Spatafora J.W."/>
            <person name="Crous P.W."/>
            <person name="Kodira C."/>
            <person name="Birren B.W."/>
            <person name="Galagan J.E."/>
            <person name="Torriani S.F."/>
            <person name="McDonald B.A."/>
            <person name="Oliver R.P."/>
        </authorList>
    </citation>
    <scope>NUCLEOTIDE SEQUENCE [LARGE SCALE GENOMIC DNA]</scope>
    <source>
        <strain evidence="2">SN15 / ATCC MYA-4574 / FGSC 10173</strain>
    </source>
</reference>